<name>A0A561R9C8_9HYPH</name>
<dbReference type="PIRSF" id="PIRSF015582">
    <property type="entry name" value="Cit_lyase_B"/>
    <property type="match status" value="1"/>
</dbReference>
<dbReference type="GO" id="GO:0016829">
    <property type="term" value="F:lyase activity"/>
    <property type="evidence" value="ECO:0007669"/>
    <property type="project" value="UniProtKB-KW"/>
</dbReference>
<feature type="binding site" evidence="5">
    <location>
        <position position="118"/>
    </location>
    <ligand>
        <name>substrate</name>
    </ligand>
</feature>
<feature type="domain" description="HpcH/HpaI aldolase/citrate lyase" evidence="7">
    <location>
        <begin position="12"/>
        <end position="209"/>
    </location>
</feature>
<dbReference type="Proteomes" id="UP000320653">
    <property type="component" value="Unassembled WGS sequence"/>
</dbReference>
<gene>
    <name evidence="8" type="ORF">FHW37_1011013</name>
</gene>
<organism evidence="8 9">
    <name type="scientific">Neorhizobium alkalisoli</name>
    <dbReference type="NCBI Taxonomy" id="528178"/>
    <lineage>
        <taxon>Bacteria</taxon>
        <taxon>Pseudomonadati</taxon>
        <taxon>Pseudomonadota</taxon>
        <taxon>Alphaproteobacteria</taxon>
        <taxon>Hyphomicrobiales</taxon>
        <taxon>Rhizobiaceae</taxon>
        <taxon>Rhizobium/Agrobacterium group</taxon>
        <taxon>Neorhizobium</taxon>
    </lineage>
</organism>
<sequence length="268" mass="28063">MAMSIDHTCLHLFVPADRPERIAKAAASGADAVIIDLEDAVGAAGKALARTSLAEHLVRGGVPLILRINGVGTAWHAEDVEAAAFLPLDAVMLPKAENEGDIGLMSQRLKLPVIALVESAAGIHNALAIARSAARLAFGSVDYAADLSMGHTRQSLLTARSHLVLVSRLAGIPAPIDGVTTSLSDEDVILADSAHSVEMGFSGKLLIHPAQIKSARAAFAPDEKEVEWATRVLAFAQENAGAVKVDGEMIDAPVIMRARQIVNRSAKA</sequence>
<dbReference type="AlphaFoldDB" id="A0A561R9C8"/>
<dbReference type="InterPro" id="IPR040442">
    <property type="entry name" value="Pyrv_kinase-like_dom_sf"/>
</dbReference>
<dbReference type="GO" id="GO:0006107">
    <property type="term" value="P:oxaloacetate metabolic process"/>
    <property type="evidence" value="ECO:0007669"/>
    <property type="project" value="TreeGrafter"/>
</dbReference>
<accession>A0A561R9C8</accession>
<comment type="cofactor">
    <cofactor evidence="1">
        <name>Mg(2+)</name>
        <dbReference type="ChEBI" id="CHEBI:18420"/>
    </cofactor>
</comment>
<evidence type="ECO:0000256" key="5">
    <source>
        <dbReference type="PIRSR" id="PIRSR015582-1"/>
    </source>
</evidence>
<comment type="caution">
    <text evidence="8">The sequence shown here is derived from an EMBL/GenBank/DDBJ whole genome shotgun (WGS) entry which is preliminary data.</text>
</comment>
<dbReference type="InterPro" id="IPR015813">
    <property type="entry name" value="Pyrv/PenolPyrv_kinase-like_dom"/>
</dbReference>
<feature type="binding site" evidence="6">
    <location>
        <position position="118"/>
    </location>
    <ligand>
        <name>Mg(2+)</name>
        <dbReference type="ChEBI" id="CHEBI:18420"/>
    </ligand>
</feature>
<evidence type="ECO:0000256" key="1">
    <source>
        <dbReference type="ARBA" id="ARBA00001946"/>
    </source>
</evidence>
<evidence type="ECO:0000256" key="3">
    <source>
        <dbReference type="ARBA" id="ARBA00022723"/>
    </source>
</evidence>
<feature type="binding site" evidence="5">
    <location>
        <position position="67"/>
    </location>
    <ligand>
        <name>substrate</name>
    </ligand>
</feature>
<evidence type="ECO:0000259" key="7">
    <source>
        <dbReference type="Pfam" id="PF03328"/>
    </source>
</evidence>
<keyword evidence="8" id="KW-0456">Lyase</keyword>
<feature type="binding site" evidence="6">
    <location>
        <position position="142"/>
    </location>
    <ligand>
        <name>Mg(2+)</name>
        <dbReference type="ChEBI" id="CHEBI:18420"/>
    </ligand>
</feature>
<evidence type="ECO:0000256" key="2">
    <source>
        <dbReference type="ARBA" id="ARBA00005568"/>
    </source>
</evidence>
<dbReference type="EMBL" id="VIWP01000001">
    <property type="protein sequence ID" value="TWF59207.1"/>
    <property type="molecule type" value="Genomic_DNA"/>
</dbReference>
<evidence type="ECO:0000256" key="4">
    <source>
        <dbReference type="ARBA" id="ARBA00022842"/>
    </source>
</evidence>
<keyword evidence="9" id="KW-1185">Reference proteome</keyword>
<reference evidence="8 9" key="1">
    <citation type="submission" date="2019-06" db="EMBL/GenBank/DDBJ databases">
        <title>Sorghum-associated microbial communities from plants grown in Nebraska, USA.</title>
        <authorList>
            <person name="Schachtman D."/>
        </authorList>
    </citation>
    <scope>NUCLEOTIDE SEQUENCE [LARGE SCALE GENOMIC DNA]</scope>
    <source>
        <strain evidence="8 9">1225</strain>
    </source>
</reference>
<dbReference type="SUPFAM" id="SSF51621">
    <property type="entry name" value="Phosphoenolpyruvate/pyruvate domain"/>
    <property type="match status" value="1"/>
</dbReference>
<evidence type="ECO:0000313" key="9">
    <source>
        <dbReference type="Proteomes" id="UP000320653"/>
    </source>
</evidence>
<evidence type="ECO:0000313" key="8">
    <source>
        <dbReference type="EMBL" id="TWF59207.1"/>
    </source>
</evidence>
<evidence type="ECO:0000256" key="6">
    <source>
        <dbReference type="PIRSR" id="PIRSR015582-2"/>
    </source>
</evidence>
<keyword evidence="3 6" id="KW-0479">Metal-binding</keyword>
<dbReference type="Gene3D" id="3.20.20.60">
    <property type="entry name" value="Phosphoenolpyruvate-binding domains"/>
    <property type="match status" value="1"/>
</dbReference>
<proteinExistence type="inferred from homology"/>
<dbReference type="PANTHER" id="PTHR32308:SF10">
    <property type="entry name" value="CITRATE LYASE SUBUNIT BETA"/>
    <property type="match status" value="1"/>
</dbReference>
<dbReference type="InterPro" id="IPR005000">
    <property type="entry name" value="Aldolase/citrate-lyase_domain"/>
</dbReference>
<dbReference type="InterPro" id="IPR011206">
    <property type="entry name" value="Citrate_lyase_beta/mcl1/mcl2"/>
</dbReference>
<dbReference type="PANTHER" id="PTHR32308">
    <property type="entry name" value="LYASE BETA SUBUNIT, PUTATIVE (AFU_ORTHOLOGUE AFUA_4G13030)-RELATED"/>
    <property type="match status" value="1"/>
</dbReference>
<keyword evidence="4 6" id="KW-0460">Magnesium</keyword>
<protein>
    <submittedName>
        <fullName evidence="8">Citrate lyase subunit beta/citryl-CoA lyase</fullName>
    </submittedName>
</protein>
<dbReference type="GO" id="GO:0000287">
    <property type="term" value="F:magnesium ion binding"/>
    <property type="evidence" value="ECO:0007669"/>
    <property type="project" value="TreeGrafter"/>
</dbReference>
<comment type="similarity">
    <text evidence="2">Belongs to the HpcH/HpaI aldolase family.</text>
</comment>
<dbReference type="Pfam" id="PF03328">
    <property type="entry name" value="HpcH_HpaI"/>
    <property type="match status" value="1"/>
</dbReference>